<organism evidence="8 9">
    <name type="scientific">Paramuribaculum intestinale</name>
    <dbReference type="NCBI Taxonomy" id="2094151"/>
    <lineage>
        <taxon>Bacteria</taxon>
        <taxon>Pseudomonadati</taxon>
        <taxon>Bacteroidota</taxon>
        <taxon>Bacteroidia</taxon>
        <taxon>Bacteroidales</taxon>
        <taxon>Muribaculaceae</taxon>
        <taxon>Paramuribaculum</taxon>
    </lineage>
</organism>
<evidence type="ECO:0000256" key="1">
    <source>
        <dbReference type="ARBA" id="ARBA00022553"/>
    </source>
</evidence>
<dbReference type="Pfam" id="PF00486">
    <property type="entry name" value="Trans_reg_C"/>
    <property type="match status" value="1"/>
</dbReference>
<dbReference type="Gene3D" id="6.10.250.690">
    <property type="match status" value="1"/>
</dbReference>
<dbReference type="CDD" id="cd00383">
    <property type="entry name" value="trans_reg_C"/>
    <property type="match status" value="1"/>
</dbReference>
<evidence type="ECO:0000256" key="2">
    <source>
        <dbReference type="ARBA" id="ARBA00023012"/>
    </source>
</evidence>
<keyword evidence="2" id="KW-0902">Two-component regulatory system</keyword>
<dbReference type="InterPro" id="IPR039420">
    <property type="entry name" value="WalR-like"/>
</dbReference>
<proteinExistence type="predicted"/>
<dbReference type="PANTHER" id="PTHR48111:SF40">
    <property type="entry name" value="PHOSPHATE REGULON TRANSCRIPTIONAL REGULATORY PROTEIN PHOB"/>
    <property type="match status" value="1"/>
</dbReference>
<dbReference type="Gene3D" id="1.10.10.10">
    <property type="entry name" value="Winged helix-like DNA-binding domain superfamily/Winged helix DNA-binding domain"/>
    <property type="match status" value="1"/>
</dbReference>
<dbReference type="GO" id="GO:0000976">
    <property type="term" value="F:transcription cis-regulatory region binding"/>
    <property type="evidence" value="ECO:0007669"/>
    <property type="project" value="TreeGrafter"/>
</dbReference>
<feature type="modified residue" description="4-aspartylphosphate" evidence="4">
    <location>
        <position position="59"/>
    </location>
</feature>
<dbReference type="PROSITE" id="PS51755">
    <property type="entry name" value="OMPR_PHOB"/>
    <property type="match status" value="1"/>
</dbReference>
<feature type="domain" description="OmpR/PhoB-type" evidence="7">
    <location>
        <begin position="138"/>
        <end position="233"/>
    </location>
</feature>
<comment type="caution">
    <text evidence="8">The sequence shown here is derived from an EMBL/GenBank/DDBJ whole genome shotgun (WGS) entry which is preliminary data.</text>
</comment>
<evidence type="ECO:0000259" key="6">
    <source>
        <dbReference type="PROSITE" id="PS50110"/>
    </source>
</evidence>
<dbReference type="SUPFAM" id="SSF52172">
    <property type="entry name" value="CheY-like"/>
    <property type="match status" value="1"/>
</dbReference>
<dbReference type="InterPro" id="IPR016032">
    <property type="entry name" value="Sig_transdc_resp-reg_C-effctor"/>
</dbReference>
<evidence type="ECO:0000313" key="8">
    <source>
        <dbReference type="EMBL" id="PWB06669.1"/>
    </source>
</evidence>
<dbReference type="SUPFAM" id="SSF46894">
    <property type="entry name" value="C-terminal effector domain of the bipartite response regulators"/>
    <property type="match status" value="1"/>
</dbReference>
<evidence type="ECO:0000256" key="5">
    <source>
        <dbReference type="PROSITE-ProRule" id="PRU01091"/>
    </source>
</evidence>
<dbReference type="SMART" id="SM00862">
    <property type="entry name" value="Trans_reg_C"/>
    <property type="match status" value="1"/>
</dbReference>
<dbReference type="Pfam" id="PF00072">
    <property type="entry name" value="Response_reg"/>
    <property type="match status" value="1"/>
</dbReference>
<dbReference type="GO" id="GO:0032993">
    <property type="term" value="C:protein-DNA complex"/>
    <property type="evidence" value="ECO:0007669"/>
    <property type="project" value="TreeGrafter"/>
</dbReference>
<dbReference type="Gene3D" id="3.40.50.2300">
    <property type="match status" value="1"/>
</dbReference>
<dbReference type="GO" id="GO:0000156">
    <property type="term" value="F:phosphorelay response regulator activity"/>
    <property type="evidence" value="ECO:0007669"/>
    <property type="project" value="TreeGrafter"/>
</dbReference>
<dbReference type="GO" id="GO:0005829">
    <property type="term" value="C:cytosol"/>
    <property type="evidence" value="ECO:0007669"/>
    <property type="project" value="TreeGrafter"/>
</dbReference>
<dbReference type="PROSITE" id="PS50110">
    <property type="entry name" value="RESPONSE_REGULATORY"/>
    <property type="match status" value="1"/>
</dbReference>
<reference evidence="9" key="1">
    <citation type="submission" date="2018-02" db="EMBL/GenBank/DDBJ databases">
        <authorList>
            <person name="Clavel T."/>
            <person name="Strowig T."/>
        </authorList>
    </citation>
    <scope>NUCLEOTIDE SEQUENCE [LARGE SCALE GENOMIC DNA]</scope>
    <source>
        <strain evidence="9">DSM 100764</strain>
    </source>
</reference>
<evidence type="ECO:0000313" key="9">
    <source>
        <dbReference type="Proteomes" id="UP000244925"/>
    </source>
</evidence>
<dbReference type="InterPro" id="IPR036388">
    <property type="entry name" value="WH-like_DNA-bd_sf"/>
</dbReference>
<feature type="domain" description="Response regulatory" evidence="6">
    <location>
        <begin position="11"/>
        <end position="126"/>
    </location>
</feature>
<feature type="DNA-binding region" description="OmpR/PhoB-type" evidence="5">
    <location>
        <begin position="138"/>
        <end position="233"/>
    </location>
</feature>
<dbReference type="AlphaFoldDB" id="A0A2V1IS82"/>
<gene>
    <name evidence="8" type="ORF">C5O25_09745</name>
</gene>
<name>A0A2V1IS82_9BACT</name>
<accession>A0A2V1IS82</accession>
<keyword evidence="9" id="KW-1185">Reference proteome</keyword>
<protein>
    <submittedName>
        <fullName evidence="8">DNA-binding response regulator</fullName>
    </submittedName>
</protein>
<evidence type="ECO:0000256" key="3">
    <source>
        <dbReference type="ARBA" id="ARBA00023125"/>
    </source>
</evidence>
<dbReference type="SMART" id="SM00448">
    <property type="entry name" value="REC"/>
    <property type="match status" value="1"/>
</dbReference>
<sequence length="233" mass="26937">MTSKHQNMSDRILIVDSDCLACELLQFKFEDEGFKVDVEHDCHTAMQRPLADYNLLLVDMMESDFDGIRFTRMVRDNSETANLPIILLTAKASEDNIVNGLDAGADDFIQKPFSTRELVARIRSVLRRRRVMSARRMSNIMRYRGLSVDFGTGIVTIDGAPLMLTRTEYLILAMFLRHRNQFFERSEIQHEAWEEDGISERAVDTNISRLRKKLGEYGRNIINRQGFGYGFIE</sequence>
<evidence type="ECO:0000256" key="4">
    <source>
        <dbReference type="PROSITE-ProRule" id="PRU00169"/>
    </source>
</evidence>
<dbReference type="InterPro" id="IPR011006">
    <property type="entry name" value="CheY-like_superfamily"/>
</dbReference>
<keyword evidence="1 4" id="KW-0597">Phosphoprotein</keyword>
<dbReference type="InterPro" id="IPR001867">
    <property type="entry name" value="OmpR/PhoB-type_DNA-bd"/>
</dbReference>
<dbReference type="Proteomes" id="UP000244925">
    <property type="component" value="Unassembled WGS sequence"/>
</dbReference>
<dbReference type="EMBL" id="PUBV01000021">
    <property type="protein sequence ID" value="PWB06669.1"/>
    <property type="molecule type" value="Genomic_DNA"/>
</dbReference>
<evidence type="ECO:0000259" key="7">
    <source>
        <dbReference type="PROSITE" id="PS51755"/>
    </source>
</evidence>
<dbReference type="PANTHER" id="PTHR48111">
    <property type="entry name" value="REGULATOR OF RPOS"/>
    <property type="match status" value="1"/>
</dbReference>
<keyword evidence="3 5" id="KW-0238">DNA-binding</keyword>
<dbReference type="GO" id="GO:0006355">
    <property type="term" value="P:regulation of DNA-templated transcription"/>
    <property type="evidence" value="ECO:0007669"/>
    <property type="project" value="InterPro"/>
</dbReference>
<dbReference type="InterPro" id="IPR001789">
    <property type="entry name" value="Sig_transdc_resp-reg_receiver"/>
</dbReference>